<reference evidence="8" key="1">
    <citation type="submission" date="2020-05" db="EMBL/GenBank/DDBJ databases">
        <title>Phylogenomic resolution of chytrid fungi.</title>
        <authorList>
            <person name="Stajich J.E."/>
            <person name="Amses K."/>
            <person name="Simmons R."/>
            <person name="Seto K."/>
            <person name="Myers J."/>
            <person name="Bonds A."/>
            <person name="Quandt C.A."/>
            <person name="Barry K."/>
            <person name="Liu P."/>
            <person name="Grigoriev I."/>
            <person name="Longcore J.E."/>
            <person name="James T.Y."/>
        </authorList>
    </citation>
    <scope>NUCLEOTIDE SEQUENCE</scope>
    <source>
        <strain evidence="8">JEL0513</strain>
    </source>
</reference>
<dbReference type="InterPro" id="IPR038765">
    <property type="entry name" value="Papain-like_cys_pep_sf"/>
</dbReference>
<dbReference type="SUPFAM" id="SSF116846">
    <property type="entry name" value="MIT domain"/>
    <property type="match status" value="2"/>
</dbReference>
<keyword evidence="4" id="KW-0788">Thiol protease</keyword>
<dbReference type="InterPro" id="IPR036181">
    <property type="entry name" value="MIT_dom_sf"/>
</dbReference>
<evidence type="ECO:0000313" key="9">
    <source>
        <dbReference type="Proteomes" id="UP001211907"/>
    </source>
</evidence>
<evidence type="ECO:0000313" key="8">
    <source>
        <dbReference type="EMBL" id="KAJ3134094.1"/>
    </source>
</evidence>
<accession>A0AAD5TCI3</accession>
<dbReference type="SUPFAM" id="SSF49758">
    <property type="entry name" value="Calpain large subunit, middle domain (domain III)"/>
    <property type="match status" value="1"/>
</dbReference>
<keyword evidence="3" id="KW-0378">Hydrolase</keyword>
<evidence type="ECO:0000256" key="4">
    <source>
        <dbReference type="ARBA" id="ARBA00022807"/>
    </source>
</evidence>
<proteinExistence type="inferred from homology"/>
<dbReference type="PRINTS" id="PR00704">
    <property type="entry name" value="CALPAIN"/>
</dbReference>
<dbReference type="Gene3D" id="2.60.120.380">
    <property type="match status" value="1"/>
</dbReference>
<comment type="caution">
    <text evidence="6">Lacks conserved residue(s) required for the propagation of feature annotation.</text>
</comment>
<evidence type="ECO:0000256" key="5">
    <source>
        <dbReference type="PIRSR" id="PIRSR622684-1"/>
    </source>
</evidence>
<evidence type="ECO:0000256" key="3">
    <source>
        <dbReference type="ARBA" id="ARBA00022801"/>
    </source>
</evidence>
<organism evidence="8 9">
    <name type="scientific">Physocladia obscura</name>
    <dbReference type="NCBI Taxonomy" id="109957"/>
    <lineage>
        <taxon>Eukaryota</taxon>
        <taxon>Fungi</taxon>
        <taxon>Fungi incertae sedis</taxon>
        <taxon>Chytridiomycota</taxon>
        <taxon>Chytridiomycota incertae sedis</taxon>
        <taxon>Chytridiomycetes</taxon>
        <taxon>Chytridiales</taxon>
        <taxon>Chytriomycetaceae</taxon>
        <taxon>Physocladia</taxon>
    </lineage>
</organism>
<dbReference type="InterPro" id="IPR001300">
    <property type="entry name" value="Peptidase_C2_calpain_cat"/>
</dbReference>
<feature type="active site" evidence="5">
    <location>
        <position position="252"/>
    </location>
</feature>
<dbReference type="Proteomes" id="UP001211907">
    <property type="component" value="Unassembled WGS sequence"/>
</dbReference>
<dbReference type="Gene3D" id="1.20.58.80">
    <property type="entry name" value="Phosphotransferase system, lactose/cellobiose-type IIA subunit"/>
    <property type="match status" value="2"/>
</dbReference>
<dbReference type="Gene3D" id="3.90.70.10">
    <property type="entry name" value="Cysteine proteinases"/>
    <property type="match status" value="1"/>
</dbReference>
<dbReference type="PANTHER" id="PTHR46143:SF1">
    <property type="entry name" value="CALPAIN-7"/>
    <property type="match status" value="1"/>
</dbReference>
<dbReference type="PROSITE" id="PS50203">
    <property type="entry name" value="CALPAIN_CAT"/>
    <property type="match status" value="1"/>
</dbReference>
<dbReference type="GO" id="GO:0004198">
    <property type="term" value="F:calcium-dependent cysteine-type endopeptidase activity"/>
    <property type="evidence" value="ECO:0007669"/>
    <property type="project" value="InterPro"/>
</dbReference>
<keyword evidence="9" id="KW-1185">Reference proteome</keyword>
<dbReference type="InterPro" id="IPR036213">
    <property type="entry name" value="Calpain_III_sf"/>
</dbReference>
<dbReference type="InterPro" id="IPR022684">
    <property type="entry name" value="Calpain_cysteine_protease"/>
</dbReference>
<protein>
    <submittedName>
        <fullName evidence="8">Calpain 7</fullName>
    </submittedName>
</protein>
<dbReference type="GO" id="GO:0006508">
    <property type="term" value="P:proteolysis"/>
    <property type="evidence" value="ECO:0007669"/>
    <property type="project" value="UniProtKB-KW"/>
</dbReference>
<dbReference type="AlphaFoldDB" id="A0AAD5TCI3"/>
<evidence type="ECO:0000256" key="6">
    <source>
        <dbReference type="PROSITE-ProRule" id="PRU00239"/>
    </source>
</evidence>
<dbReference type="Pfam" id="PF04212">
    <property type="entry name" value="MIT"/>
    <property type="match status" value="1"/>
</dbReference>
<feature type="domain" description="Calpain catalytic" evidence="7">
    <location>
        <begin position="222"/>
        <end position="356"/>
    </location>
</feature>
<comment type="caution">
    <text evidence="8">The sequence shown here is derived from an EMBL/GenBank/DDBJ whole genome shotgun (WGS) entry which is preliminary data.</text>
</comment>
<dbReference type="InterPro" id="IPR051297">
    <property type="entry name" value="PalB/RIM13"/>
</dbReference>
<sequence length="722" mass="82618">MRATRADRKKRYPEAYLLYFSLCELLLDMAQNEKNESVRKAILEKAAEYVERTKIVRVMAYDSSSLTSSIIRDNKLDHINFLLERGLENDEMNNRKDAYNAYIKGCEIALDHIPEITNESTRVALSEKVSMILSRIEDLKPLLKDESEAKTPYPELSREELEILKQASVVNSKIFLPWMDNDVSECLWSINTDNPQNNHDTLFSDPDGLLPMSEEQISQFGSWKRVSEFMKAPRMVSVISSTAIVQDVVTDCSFVASLCVSAAYELKFQKQLITSCIYPQDSYGMPLFNPAGKYIVKLFFNGIYRKIVVDDYLPISNTGSLMCTYSNNENEIWPSIIEKAYMKLNGGYDFPGSNSGIDLYGKALITLATIDMDNEKATLIGLVPTHAYAGQFSHLDDKNWTPQLKAALNFDQLGAMQHDDGIFWIDFNSVMQYFESIHVNWNPALFRYQHVMHVSWPVEAGPAVDAYSLAHNPQYGLEIDLTDTYPTDSESTVWLLLSKHVTTKEENRDYITLHIYADTNCRRVYYPEMYKVIYVGVYVNNPHILASFKVDPSLLSIRNENGKLIKKLRYTAVVSQHEKSRTLTFSLRAYAKEKFKFGTIGREYPYERIVRKTMAQSSINMPVQTWTEPLKILEGIIDEGRFFIMAEIEDNDDSNLAALTIHIVDAYTEQIVLQTGQPRPKFTFIETSIKRATYRIVTFVVGVVQGGENIVRLTVRSENPFE</sequence>
<dbReference type="SMART" id="SM00745">
    <property type="entry name" value="MIT"/>
    <property type="match status" value="1"/>
</dbReference>
<dbReference type="Pfam" id="PF00648">
    <property type="entry name" value="Peptidase_C2"/>
    <property type="match status" value="1"/>
</dbReference>
<keyword evidence="2" id="KW-0645">Protease</keyword>
<gene>
    <name evidence="8" type="primary">CAPN7</name>
    <name evidence="8" type="ORF">HK100_003835</name>
</gene>
<evidence type="ECO:0000256" key="1">
    <source>
        <dbReference type="ARBA" id="ARBA00010193"/>
    </source>
</evidence>
<dbReference type="SUPFAM" id="SSF54001">
    <property type="entry name" value="Cysteine proteinases"/>
    <property type="match status" value="1"/>
</dbReference>
<dbReference type="PANTHER" id="PTHR46143">
    <property type="entry name" value="CALPAIN-7"/>
    <property type="match status" value="1"/>
</dbReference>
<comment type="similarity">
    <text evidence="1">Belongs to the peptidase C2 family. PalB/RIM13 subfamily.</text>
</comment>
<dbReference type="EMBL" id="JADGJH010000199">
    <property type="protein sequence ID" value="KAJ3134094.1"/>
    <property type="molecule type" value="Genomic_DNA"/>
</dbReference>
<evidence type="ECO:0000259" key="7">
    <source>
        <dbReference type="PROSITE" id="PS50203"/>
    </source>
</evidence>
<dbReference type="SMART" id="SM00230">
    <property type="entry name" value="CysPc"/>
    <property type="match status" value="1"/>
</dbReference>
<dbReference type="InterPro" id="IPR007330">
    <property type="entry name" value="MIT_dom"/>
</dbReference>
<evidence type="ECO:0000256" key="2">
    <source>
        <dbReference type="ARBA" id="ARBA00022670"/>
    </source>
</evidence>
<name>A0AAD5TCI3_9FUNG</name>